<dbReference type="Proteomes" id="UP000028038">
    <property type="component" value="Unassembled WGS sequence"/>
</dbReference>
<reference evidence="1 2" key="1">
    <citation type="submission" date="2014-06" db="EMBL/GenBank/DDBJ databases">
        <title>Genetic Variability of E. coli after antibiotic treatment.</title>
        <authorList>
            <person name="Silbergeld E."/>
            <person name="Coles C."/>
            <person name="Seidman J.C."/>
            <person name="You Y."/>
            <person name="George J."/>
            <person name="Nadendla S."/>
            <person name="Daugherty S.C."/>
            <person name="Nagaraj S."/>
            <person name="Ott S."/>
            <person name="Klega K."/>
            <person name="Rasko D."/>
        </authorList>
    </citation>
    <scope>NUCLEOTIDE SEQUENCE [LARGE SCALE GENOMIC DNA]</scope>
    <source>
        <strain evidence="1 2">2-460-02_S1_C1</strain>
    </source>
</reference>
<name>A0A836NGM8_ECOLX</name>
<comment type="caution">
    <text evidence="1">The sequence shown here is derived from an EMBL/GenBank/DDBJ whole genome shotgun (WGS) entry which is preliminary data.</text>
</comment>
<dbReference type="EMBL" id="JOSS01000006">
    <property type="protein sequence ID" value="KEO34675.1"/>
    <property type="molecule type" value="Genomic_DNA"/>
</dbReference>
<accession>A0A836NGM8</accession>
<gene>
    <name evidence="1" type="ORF">AB05_0279</name>
</gene>
<protein>
    <submittedName>
        <fullName evidence="1">Uncharacterized protein</fullName>
    </submittedName>
</protein>
<dbReference type="AlphaFoldDB" id="A0A836NGM8"/>
<evidence type="ECO:0000313" key="1">
    <source>
        <dbReference type="EMBL" id="KEO34675.1"/>
    </source>
</evidence>
<proteinExistence type="predicted"/>
<evidence type="ECO:0000313" key="2">
    <source>
        <dbReference type="Proteomes" id="UP000028038"/>
    </source>
</evidence>
<organism evidence="1 2">
    <name type="scientific">Escherichia coli 2-460-02_S1_C1</name>
    <dbReference type="NCBI Taxonomy" id="1444044"/>
    <lineage>
        <taxon>Bacteria</taxon>
        <taxon>Pseudomonadati</taxon>
        <taxon>Pseudomonadota</taxon>
        <taxon>Gammaproteobacteria</taxon>
        <taxon>Enterobacterales</taxon>
        <taxon>Enterobacteriaceae</taxon>
        <taxon>Escherichia</taxon>
    </lineage>
</organism>
<sequence>MISGSLPRKELRSEDKLNLHIFWSTLSELSLLLSLLV</sequence>